<accession>A0AAP2GMQ2</accession>
<dbReference type="RefSeq" id="WP_254170181.1">
    <property type="nucleotide sequence ID" value="NZ_JAHESF010000076.1"/>
</dbReference>
<protein>
    <submittedName>
        <fullName evidence="1">Uncharacterized protein</fullName>
    </submittedName>
</protein>
<evidence type="ECO:0000313" key="2">
    <source>
        <dbReference type="Proteomes" id="UP001319200"/>
    </source>
</evidence>
<comment type="caution">
    <text evidence="1">The sequence shown here is derived from an EMBL/GenBank/DDBJ whole genome shotgun (WGS) entry which is preliminary data.</text>
</comment>
<gene>
    <name evidence="1" type="ORF">KK083_31695</name>
</gene>
<reference evidence="1 2" key="1">
    <citation type="submission" date="2021-05" db="EMBL/GenBank/DDBJ databases">
        <title>A Polyphasic approach of four new species of the genus Ohtaekwangia: Ohtaekwangia histidinii sp. nov., Ohtaekwangia cretensis sp. nov., Ohtaekwangia indiensis sp. nov., Ohtaekwangia reichenbachii sp. nov. from diverse environment.</title>
        <authorList>
            <person name="Octaviana S."/>
        </authorList>
    </citation>
    <scope>NUCLEOTIDE SEQUENCE [LARGE SCALE GENOMIC DNA]</scope>
    <source>
        <strain evidence="1 2">PWU4</strain>
    </source>
</reference>
<dbReference type="AlphaFoldDB" id="A0AAP2GMQ2"/>
<organism evidence="1 2">
    <name type="scientific">Chryseosolibacter histidini</name>
    <dbReference type="NCBI Taxonomy" id="2782349"/>
    <lineage>
        <taxon>Bacteria</taxon>
        <taxon>Pseudomonadati</taxon>
        <taxon>Bacteroidota</taxon>
        <taxon>Cytophagia</taxon>
        <taxon>Cytophagales</taxon>
        <taxon>Chryseotaleaceae</taxon>
        <taxon>Chryseosolibacter</taxon>
    </lineage>
</organism>
<keyword evidence="2" id="KW-1185">Reference proteome</keyword>
<evidence type="ECO:0000313" key="1">
    <source>
        <dbReference type="EMBL" id="MBT1701499.1"/>
    </source>
</evidence>
<dbReference type="EMBL" id="JAHESF010000076">
    <property type="protein sequence ID" value="MBT1701499.1"/>
    <property type="molecule type" value="Genomic_DNA"/>
</dbReference>
<proteinExistence type="predicted"/>
<name>A0AAP2GMQ2_9BACT</name>
<dbReference type="Proteomes" id="UP001319200">
    <property type="component" value="Unassembled WGS sequence"/>
</dbReference>
<sequence>MEITNKLEKFIQRVEALMNVLREQRNNLHIQNNVDQFYYMEKLAELRVLEENLLDEVDRLRYYQQRFESEYAQAFCRWKKDVRFLNSLAIPAKKAAEDAKI</sequence>